<feature type="compositionally biased region" description="Basic and acidic residues" evidence="2">
    <location>
        <begin position="369"/>
        <end position="389"/>
    </location>
</feature>
<evidence type="ECO:0000256" key="2">
    <source>
        <dbReference type="SAM" id="MobiDB-lite"/>
    </source>
</evidence>
<dbReference type="EMBL" id="CAUYUJ010015070">
    <property type="protein sequence ID" value="CAK0849548.1"/>
    <property type="molecule type" value="Genomic_DNA"/>
</dbReference>
<keyword evidence="4" id="KW-1185">Reference proteome</keyword>
<comment type="caution">
    <text evidence="3">The sequence shown here is derived from an EMBL/GenBank/DDBJ whole genome shotgun (WGS) entry which is preliminary data.</text>
</comment>
<feature type="non-terminal residue" evidence="3">
    <location>
        <position position="1424"/>
    </location>
</feature>
<proteinExistence type="predicted"/>
<protein>
    <submittedName>
        <fullName evidence="3">Uncharacterized protein</fullName>
    </submittedName>
</protein>
<evidence type="ECO:0000313" key="3">
    <source>
        <dbReference type="EMBL" id="CAK0849548.1"/>
    </source>
</evidence>
<dbReference type="InterPro" id="IPR011010">
    <property type="entry name" value="DNA_brk_join_enz"/>
</dbReference>
<dbReference type="SUPFAM" id="SSF56349">
    <property type="entry name" value="DNA breaking-rejoining enzymes"/>
    <property type="match status" value="1"/>
</dbReference>
<organism evidence="3 4">
    <name type="scientific">Prorocentrum cordatum</name>
    <dbReference type="NCBI Taxonomy" id="2364126"/>
    <lineage>
        <taxon>Eukaryota</taxon>
        <taxon>Sar</taxon>
        <taxon>Alveolata</taxon>
        <taxon>Dinophyceae</taxon>
        <taxon>Prorocentrales</taxon>
        <taxon>Prorocentraceae</taxon>
        <taxon>Prorocentrum</taxon>
    </lineage>
</organism>
<keyword evidence="1" id="KW-0233">DNA recombination</keyword>
<gene>
    <name evidence="3" type="ORF">PCOR1329_LOCUS42212</name>
</gene>
<evidence type="ECO:0000256" key="1">
    <source>
        <dbReference type="ARBA" id="ARBA00023172"/>
    </source>
</evidence>
<accession>A0ABN9TTJ1</accession>
<dbReference type="InterPro" id="IPR043502">
    <property type="entry name" value="DNA/RNA_pol_sf"/>
</dbReference>
<feature type="region of interest" description="Disordered" evidence="2">
    <location>
        <begin position="369"/>
        <end position="396"/>
    </location>
</feature>
<dbReference type="SUPFAM" id="SSF56672">
    <property type="entry name" value="DNA/RNA polymerases"/>
    <property type="match status" value="1"/>
</dbReference>
<reference evidence="3" key="1">
    <citation type="submission" date="2023-10" db="EMBL/GenBank/DDBJ databases">
        <authorList>
            <person name="Chen Y."/>
            <person name="Shah S."/>
            <person name="Dougan E. K."/>
            <person name="Thang M."/>
            <person name="Chan C."/>
        </authorList>
    </citation>
    <scope>NUCLEOTIDE SEQUENCE [LARGE SCALE GENOMIC DNA]</scope>
</reference>
<sequence length="1424" mass="158036">MRLDGWPQPTSAGLCSWRRLLVEFEGEAFLHERLVIKAHPNGGSAWIATPDQDEYEEDYRNDPDIVGVTFLDDAGRPPAPPHLPVYAFRAAPTQAVLQAALGNAEVQTQLLGWGQAVATPQVQAGAIGVPGAGKWLLAEPCGNMKIGDEAPVAPTGPFASVKAVSTCTLPSGNTVAVFVEWVPTQKVGSFRDDKIDLYASEVSDCRIMKPRFEHGVRSRTFNDGVLELFEEPDLDGFPKGPRITLGTAQTLRSQGLTWQTQAREWPVAARILPGDRSVHEYKLICEVLNALQCIDQCNLPNLVGAELLVRRKSVLEEAHASSPSNPDYSAADIMMGWAETRGTGSTPESLMSYTANRLKDKAAILKEKRKAVDESRLGGKGQPSKDKDKGTKHRCRRLQQRFDRRKAVLSRAVDSVKALNWLHGGRQPPSFSSPTLSQATALQHLLDAHRTDVPEIVNAEAARVELLGAGQDYAGGPELPIASYDKDLLSMPQLGAEPVDLSTVLEGRARECLVNFEEEILHGPDDWGHITECEEHVRPYMDPVLKSDADAYFDFVMRGHRMRESPYVRLGGPADVARLLHSRGDGDPYVALGDVKDYFHCCGLPPGDSIFPQSRVVPMGWSWACYFAQSATTSLVHRFSGSEGDSFLESCKPPPGLDRPAHNVYIDNIRIFGQGKSQTDRIANQVFDGVESVGFRVHERTSASKWALTLGLEIDFLYSTVQGKRQKRWKLKAVLDWLAGAPYVSGKEIERLLGHATFHFGPNRLFLSIFNNAYDFIRSSYTSRVRLWPSVARECWAAGCLISFAFADLGRDFDPLVSCFDASTCGAGVATAPWDSAQVRSECEWEERWRFKWDVYDRVAPRDNNFLSLDWGDIESVKPCRDRSSLWSLDKSFREAPKENLVGPTWTKVVRSFWKDEEPIFCLEARAGLLAVRHKLRAVSSFGKTHLHLGDSMTAILAFEKGRAKHRGLLGACRRLLALSVASNTRHHFRWVPSELNPSDPDSRYFELPADPLDTVLAEKTRRSARRLVLERQRALKRVRAIGGVVPALRALKGERAVLESSHPSTPVRRDYCRRLDKFWEFGRSQGLSLANLKVCDDALCDFADLQFLDGEQVDAGTKLLAALEDHDVQRFGKPSLPRFRRVLRAWHRKGPVGSRDPLPFRLLAGILGVLSLHGFHEEVLALALMFCCYLRPSELLTVVEGDLLEPVANAGVALACWSLLLRPFEREEPTKVGQFDDTLPLDSPDFPGLGALLAGLRGGDAEVWLFSFSQTQLLRRFQAACRAAGLGSLNLEMYRLRHGGASRDFLMKTREIQAVKQRGRWANDRTLLRYMKAGRVQRLHKALTPEASRRSLPRSLGGGFVIEVFSGSGRLAKSFAELGIPALTWDIEHGPAGDLLDNDVLRCVLSHIASGRANLGFLPPASL</sequence>
<evidence type="ECO:0000313" key="4">
    <source>
        <dbReference type="Proteomes" id="UP001189429"/>
    </source>
</evidence>
<name>A0ABN9TTJ1_9DINO</name>
<dbReference type="InterPro" id="IPR013762">
    <property type="entry name" value="Integrase-like_cat_sf"/>
</dbReference>
<dbReference type="Gene3D" id="1.10.443.10">
    <property type="entry name" value="Intergrase catalytic core"/>
    <property type="match status" value="1"/>
</dbReference>
<dbReference type="Proteomes" id="UP001189429">
    <property type="component" value="Unassembled WGS sequence"/>
</dbReference>